<dbReference type="Pfam" id="PF18758">
    <property type="entry name" value="KDZ"/>
    <property type="match status" value="1"/>
</dbReference>
<dbReference type="OrthoDB" id="3257613at2759"/>
<organism evidence="2 3">
    <name type="scientific">Ephemerocybe angulata</name>
    <dbReference type="NCBI Taxonomy" id="980116"/>
    <lineage>
        <taxon>Eukaryota</taxon>
        <taxon>Fungi</taxon>
        <taxon>Dikarya</taxon>
        <taxon>Basidiomycota</taxon>
        <taxon>Agaricomycotina</taxon>
        <taxon>Agaricomycetes</taxon>
        <taxon>Agaricomycetidae</taxon>
        <taxon>Agaricales</taxon>
        <taxon>Agaricineae</taxon>
        <taxon>Psathyrellaceae</taxon>
        <taxon>Ephemerocybe</taxon>
    </lineage>
</organism>
<feature type="non-terminal residue" evidence="2">
    <location>
        <position position="52"/>
    </location>
</feature>
<evidence type="ECO:0000256" key="1">
    <source>
        <dbReference type="SAM" id="MobiDB-lite"/>
    </source>
</evidence>
<reference evidence="2 3" key="1">
    <citation type="submission" date="2020-07" db="EMBL/GenBank/DDBJ databases">
        <title>Comparative genomics of pyrophilous fungi reveals a link between fire events and developmental genes.</title>
        <authorList>
            <consortium name="DOE Joint Genome Institute"/>
            <person name="Steindorff A.S."/>
            <person name="Carver A."/>
            <person name="Calhoun S."/>
            <person name="Stillman K."/>
            <person name="Liu H."/>
            <person name="Lipzen A."/>
            <person name="Pangilinan J."/>
            <person name="Labutti K."/>
            <person name="Bruns T.D."/>
            <person name="Grigoriev I.V."/>
        </authorList>
    </citation>
    <scope>NUCLEOTIDE SEQUENCE [LARGE SCALE GENOMIC DNA]</scope>
    <source>
        <strain evidence="2 3">CBS 144469</strain>
    </source>
</reference>
<protein>
    <submittedName>
        <fullName evidence="2">Uncharacterized protein</fullName>
    </submittedName>
</protein>
<comment type="caution">
    <text evidence="2">The sequence shown here is derived from an EMBL/GenBank/DDBJ whole genome shotgun (WGS) entry which is preliminary data.</text>
</comment>
<gene>
    <name evidence="2" type="ORF">DFP72DRAFT_790275</name>
</gene>
<feature type="non-terminal residue" evidence="2">
    <location>
        <position position="1"/>
    </location>
</feature>
<feature type="region of interest" description="Disordered" evidence="1">
    <location>
        <begin position="14"/>
        <end position="36"/>
    </location>
</feature>
<evidence type="ECO:0000313" key="2">
    <source>
        <dbReference type="EMBL" id="KAF6742705.1"/>
    </source>
</evidence>
<sequence>LNYFDGAGRLHGEGIEPSWAETKQSGGSTQHMNHGHRHDTIIDFHNYWNWRK</sequence>
<dbReference type="Proteomes" id="UP000521943">
    <property type="component" value="Unassembled WGS sequence"/>
</dbReference>
<evidence type="ECO:0000313" key="3">
    <source>
        <dbReference type="Proteomes" id="UP000521943"/>
    </source>
</evidence>
<name>A0A8H6HA40_9AGAR</name>
<dbReference type="EMBL" id="JACGCI010000176">
    <property type="protein sequence ID" value="KAF6742705.1"/>
    <property type="molecule type" value="Genomic_DNA"/>
</dbReference>
<dbReference type="InterPro" id="IPR040521">
    <property type="entry name" value="KDZ"/>
</dbReference>
<proteinExistence type="predicted"/>
<accession>A0A8H6HA40</accession>
<keyword evidence="3" id="KW-1185">Reference proteome</keyword>
<dbReference type="AlphaFoldDB" id="A0A8H6HA40"/>
<feature type="compositionally biased region" description="Polar residues" evidence="1">
    <location>
        <begin position="21"/>
        <end position="32"/>
    </location>
</feature>